<comment type="caution">
    <text evidence="1">The sequence shown here is derived from an EMBL/GenBank/DDBJ whole genome shotgun (WGS) entry which is preliminary data.</text>
</comment>
<proteinExistence type="predicted"/>
<reference evidence="1 2" key="1">
    <citation type="submission" date="2019-09" db="EMBL/GenBank/DDBJ databases">
        <authorList>
            <person name="Ou C."/>
        </authorList>
    </citation>
    <scope>NUCLEOTIDE SEQUENCE [LARGE SCALE GENOMIC DNA]</scope>
    <source>
        <strain evidence="1">S2</strain>
        <tissue evidence="1">Leaf</tissue>
    </source>
</reference>
<name>A0A5N5IPA2_9ROSA</name>
<dbReference type="AlphaFoldDB" id="A0A5N5IPA2"/>
<keyword evidence="2" id="KW-1185">Reference proteome</keyword>
<dbReference type="Proteomes" id="UP000327157">
    <property type="component" value="Chromosome 5"/>
</dbReference>
<accession>A0A5N5IPA2</accession>
<gene>
    <name evidence="1" type="ORF">D8674_027308</name>
</gene>
<protein>
    <submittedName>
        <fullName evidence="1">Uncharacterized protein</fullName>
    </submittedName>
</protein>
<evidence type="ECO:0000313" key="2">
    <source>
        <dbReference type="Proteomes" id="UP000327157"/>
    </source>
</evidence>
<organism evidence="1 2">
    <name type="scientific">Pyrus ussuriensis x Pyrus communis</name>
    <dbReference type="NCBI Taxonomy" id="2448454"/>
    <lineage>
        <taxon>Eukaryota</taxon>
        <taxon>Viridiplantae</taxon>
        <taxon>Streptophyta</taxon>
        <taxon>Embryophyta</taxon>
        <taxon>Tracheophyta</taxon>
        <taxon>Spermatophyta</taxon>
        <taxon>Magnoliopsida</taxon>
        <taxon>eudicotyledons</taxon>
        <taxon>Gunneridae</taxon>
        <taxon>Pentapetalae</taxon>
        <taxon>rosids</taxon>
        <taxon>fabids</taxon>
        <taxon>Rosales</taxon>
        <taxon>Rosaceae</taxon>
        <taxon>Amygdaloideae</taxon>
        <taxon>Maleae</taxon>
        <taxon>Pyrus</taxon>
    </lineage>
</organism>
<evidence type="ECO:0000313" key="1">
    <source>
        <dbReference type="EMBL" id="KAB2636774.1"/>
    </source>
</evidence>
<reference evidence="2" key="2">
    <citation type="submission" date="2019-10" db="EMBL/GenBank/DDBJ databases">
        <title>A de novo genome assembly of a pear dwarfing rootstock.</title>
        <authorList>
            <person name="Wang F."/>
            <person name="Wang J."/>
            <person name="Li S."/>
            <person name="Zhang Y."/>
            <person name="Fang M."/>
            <person name="Ma L."/>
            <person name="Zhao Y."/>
            <person name="Jiang S."/>
        </authorList>
    </citation>
    <scope>NUCLEOTIDE SEQUENCE [LARGE SCALE GENOMIC DNA]</scope>
</reference>
<sequence>MHAQYSIVSNQNAHEHQDRVHNDKLTHSCLDSMIHSNREGLTCPLRGAALESRVNYIKLP</sequence>
<reference evidence="1 2" key="3">
    <citation type="submission" date="2019-11" db="EMBL/GenBank/DDBJ databases">
        <title>A de novo genome assembly of a pear dwarfing rootstock.</title>
        <authorList>
            <person name="Wang F."/>
            <person name="Wang J."/>
            <person name="Li S."/>
            <person name="Zhang Y."/>
            <person name="Fang M."/>
            <person name="Ma L."/>
            <person name="Zhao Y."/>
            <person name="Jiang S."/>
        </authorList>
    </citation>
    <scope>NUCLEOTIDE SEQUENCE [LARGE SCALE GENOMIC DNA]</scope>
    <source>
        <strain evidence="1">S2</strain>
        <tissue evidence="1">Leaf</tissue>
    </source>
</reference>
<dbReference type="EMBL" id="SMOL01000004">
    <property type="protein sequence ID" value="KAB2636774.1"/>
    <property type="molecule type" value="Genomic_DNA"/>
</dbReference>